<dbReference type="Gene3D" id="3.40.50.20">
    <property type="match status" value="1"/>
</dbReference>
<evidence type="ECO:0000313" key="4">
    <source>
        <dbReference type="EMBL" id="OOV79855.1"/>
    </source>
</evidence>
<dbReference type="InterPro" id="IPR020019">
    <property type="entry name" value="AcTrfase_PglD-like"/>
</dbReference>
<dbReference type="PANTHER" id="PTHR43300">
    <property type="entry name" value="ACETYLTRANSFERASE"/>
    <property type="match status" value="1"/>
</dbReference>
<keyword evidence="4" id="KW-0808">Transferase</keyword>
<dbReference type="InterPro" id="IPR011004">
    <property type="entry name" value="Trimer_LpxA-like_sf"/>
</dbReference>
<name>A0A1T1GQS0_9GAMM</name>
<dbReference type="Gene3D" id="2.160.10.10">
    <property type="entry name" value="Hexapeptide repeat proteins"/>
    <property type="match status" value="1"/>
</dbReference>
<evidence type="ECO:0000256" key="1">
    <source>
        <dbReference type="ARBA" id="ARBA00007274"/>
    </source>
</evidence>
<organism evidence="4 5">
    <name type="scientific">Acinetobacter amyesii</name>
    <dbReference type="NCBI Taxonomy" id="2942470"/>
    <lineage>
        <taxon>Bacteria</taxon>
        <taxon>Pseudomonadati</taxon>
        <taxon>Pseudomonadota</taxon>
        <taxon>Gammaproteobacteria</taxon>
        <taxon>Moraxellales</taxon>
        <taxon>Moraxellaceae</taxon>
        <taxon>Acinetobacter</taxon>
    </lineage>
</organism>
<sequence length="218" mass="23235">MTTLYAIYGVSGCGRSLMPVARQQLARQGDASEIIFIDDALTAMAWVNGHRAMNYQAFLNEFASTKYVQIAIANSRVREKIAQRLEADGIQLWSITADNVVLMDQIELAEGSALSPFVTIGSNVKIGKCFHANLYSYVEHDCVIGDFVTFAPGVKCNGNIHIHAHAYIGAGAMIKQGIPDQPLVIGAGAIVGMGAVVTKSVPVGVTVVGNPARILTSK</sequence>
<accession>A0A1T1GQS0</accession>
<proteinExistence type="inferred from homology"/>
<evidence type="ECO:0000259" key="3">
    <source>
        <dbReference type="Pfam" id="PF17836"/>
    </source>
</evidence>
<dbReference type="Proteomes" id="UP000191160">
    <property type="component" value="Unassembled WGS sequence"/>
</dbReference>
<dbReference type="InterPro" id="IPR050179">
    <property type="entry name" value="Trans_hexapeptide_repeat"/>
</dbReference>
<dbReference type="PANTHER" id="PTHR43300:SF7">
    <property type="entry name" value="UDP-N-ACETYLBACILLOSAMINE N-ACETYLTRANSFERASE"/>
    <property type="match status" value="1"/>
</dbReference>
<evidence type="ECO:0000256" key="2">
    <source>
        <dbReference type="PIRSR" id="PIRSR620019-1"/>
    </source>
</evidence>
<reference evidence="4 5" key="1">
    <citation type="submission" date="2017-02" db="EMBL/GenBank/DDBJ databases">
        <title>Acinetobacter sp. ANC 4945, whole genome shotgun sequencing project.</title>
        <authorList>
            <person name="Radolfova-Krizova L."/>
            <person name="Al Atrouni A."/>
            <person name="Nemec A."/>
        </authorList>
    </citation>
    <scope>NUCLEOTIDE SEQUENCE [LARGE SCALE GENOMIC DNA]</scope>
    <source>
        <strain evidence="4 5">ANC 4945</strain>
    </source>
</reference>
<dbReference type="RefSeq" id="WP_078191549.1">
    <property type="nucleotide sequence ID" value="NZ_JAMCOZ010000024.1"/>
</dbReference>
<dbReference type="CDD" id="cd03360">
    <property type="entry name" value="LbH_AT_putative"/>
    <property type="match status" value="1"/>
</dbReference>
<feature type="site" description="Increases basicity of active site His" evidence="2">
    <location>
        <position position="141"/>
    </location>
</feature>
<keyword evidence="5" id="KW-1185">Reference proteome</keyword>
<dbReference type="InterPro" id="IPR041561">
    <property type="entry name" value="PglD_N"/>
</dbReference>
<dbReference type="EMBL" id="MVKX01000012">
    <property type="protein sequence ID" value="OOV79855.1"/>
    <property type="molecule type" value="Genomic_DNA"/>
</dbReference>
<gene>
    <name evidence="4" type="ORF">B1202_15785</name>
</gene>
<dbReference type="SUPFAM" id="SSF51161">
    <property type="entry name" value="Trimeric LpxA-like enzymes"/>
    <property type="match status" value="1"/>
</dbReference>
<comment type="caution">
    <text evidence="4">The sequence shown here is derived from an EMBL/GenBank/DDBJ whole genome shotgun (WGS) entry which is preliminary data.</text>
</comment>
<protein>
    <submittedName>
        <fullName evidence="4">Acetyltransferase</fullName>
    </submittedName>
</protein>
<dbReference type="NCBIfam" id="TIGR03570">
    <property type="entry name" value="NeuD_NnaD"/>
    <property type="match status" value="1"/>
</dbReference>
<feature type="domain" description="PglD N-terminal" evidence="3">
    <location>
        <begin position="6"/>
        <end position="85"/>
    </location>
</feature>
<feature type="active site" description="Proton acceptor" evidence="2">
    <location>
        <position position="140"/>
    </location>
</feature>
<dbReference type="Pfam" id="PF17836">
    <property type="entry name" value="PglD_N"/>
    <property type="match status" value="1"/>
</dbReference>
<comment type="similarity">
    <text evidence="1">Belongs to the transferase hexapeptide repeat family.</text>
</comment>
<evidence type="ECO:0000313" key="5">
    <source>
        <dbReference type="Proteomes" id="UP000191160"/>
    </source>
</evidence>
<dbReference type="GO" id="GO:0016740">
    <property type="term" value="F:transferase activity"/>
    <property type="evidence" value="ECO:0007669"/>
    <property type="project" value="UniProtKB-KW"/>
</dbReference>
<dbReference type="AlphaFoldDB" id="A0A1T1GQS0"/>